<comment type="cofactor">
    <cofactor evidence="1 7">
        <name>pyridoxal 5'-phosphate</name>
        <dbReference type="ChEBI" id="CHEBI:597326"/>
    </cofactor>
</comment>
<dbReference type="EC" id="2.6.1.44" evidence="3"/>
<evidence type="ECO:0000256" key="6">
    <source>
        <dbReference type="ARBA" id="ARBA00022898"/>
    </source>
</evidence>
<keyword evidence="5 9" id="KW-0808">Transferase</keyword>
<keyword evidence="10" id="KW-1185">Reference proteome</keyword>
<dbReference type="GO" id="GO:0019265">
    <property type="term" value="P:glycine biosynthetic process, by transamination of glyoxylate"/>
    <property type="evidence" value="ECO:0007669"/>
    <property type="project" value="TreeGrafter"/>
</dbReference>
<evidence type="ECO:0000256" key="2">
    <source>
        <dbReference type="ARBA" id="ARBA00009236"/>
    </source>
</evidence>
<dbReference type="OrthoDB" id="7403325at2759"/>
<dbReference type="GO" id="GO:0005777">
    <property type="term" value="C:peroxisome"/>
    <property type="evidence" value="ECO:0007669"/>
    <property type="project" value="TreeGrafter"/>
</dbReference>
<comment type="caution">
    <text evidence="9">The sequence shown here is derived from an EMBL/GenBank/DDBJ whole genome shotgun (WGS) entry which is preliminary data.</text>
</comment>
<dbReference type="SUPFAM" id="SSF53383">
    <property type="entry name" value="PLP-dependent transferases"/>
    <property type="match status" value="1"/>
</dbReference>
<evidence type="ECO:0000256" key="3">
    <source>
        <dbReference type="ARBA" id="ARBA00013049"/>
    </source>
</evidence>
<evidence type="ECO:0000256" key="4">
    <source>
        <dbReference type="ARBA" id="ARBA00022576"/>
    </source>
</evidence>
<dbReference type="InterPro" id="IPR015424">
    <property type="entry name" value="PyrdxlP-dep_Trfase"/>
</dbReference>
<dbReference type="EMBL" id="ML986642">
    <property type="protein sequence ID" value="KAF2262255.1"/>
    <property type="molecule type" value="Genomic_DNA"/>
</dbReference>
<dbReference type="Pfam" id="PF00266">
    <property type="entry name" value="Aminotran_5"/>
    <property type="match status" value="1"/>
</dbReference>
<dbReference type="GO" id="GO:0008453">
    <property type="term" value="F:alanine-glyoxylate transaminase activity"/>
    <property type="evidence" value="ECO:0007669"/>
    <property type="project" value="UniProtKB-EC"/>
</dbReference>
<accession>A0A9P4K919</accession>
<dbReference type="InterPro" id="IPR015422">
    <property type="entry name" value="PyrdxlP-dep_Trfase_small"/>
</dbReference>
<dbReference type="Proteomes" id="UP000800093">
    <property type="component" value="Unassembled WGS sequence"/>
</dbReference>
<dbReference type="GO" id="GO:0004760">
    <property type="term" value="F:L-serine-pyruvate transaminase activity"/>
    <property type="evidence" value="ECO:0007669"/>
    <property type="project" value="TreeGrafter"/>
</dbReference>
<keyword evidence="4" id="KW-0032">Aminotransferase</keyword>
<comment type="similarity">
    <text evidence="2">Belongs to the class-V pyridoxal-phosphate-dependent aminotransferase family.</text>
</comment>
<gene>
    <name evidence="9" type="ORF">CC78DRAFT_618657</name>
</gene>
<dbReference type="AlphaFoldDB" id="A0A9P4K919"/>
<dbReference type="FunFam" id="3.40.640.10:FF:000027">
    <property type="entry name" value="Serine--pyruvate aminotransferase, mitochondrial"/>
    <property type="match status" value="1"/>
</dbReference>
<dbReference type="FunFam" id="3.90.1150.10:FF:000049">
    <property type="entry name" value="Alanine-glyoxylate aminotransferase 1"/>
    <property type="match status" value="1"/>
</dbReference>
<evidence type="ECO:0000256" key="7">
    <source>
        <dbReference type="RuleBase" id="RU004504"/>
    </source>
</evidence>
<dbReference type="PANTHER" id="PTHR21152:SF24">
    <property type="entry name" value="ALANINE--GLYOXYLATE AMINOTRANSFERASE 1"/>
    <property type="match status" value="1"/>
</dbReference>
<protein>
    <recommendedName>
        <fullName evidence="3">alanine--glyoxylate transaminase</fullName>
        <ecNumber evidence="3">2.6.1.44</ecNumber>
    </recommendedName>
</protein>
<evidence type="ECO:0000256" key="1">
    <source>
        <dbReference type="ARBA" id="ARBA00001933"/>
    </source>
</evidence>
<evidence type="ECO:0000256" key="5">
    <source>
        <dbReference type="ARBA" id="ARBA00022679"/>
    </source>
</evidence>
<evidence type="ECO:0000313" key="10">
    <source>
        <dbReference type="Proteomes" id="UP000800093"/>
    </source>
</evidence>
<feature type="domain" description="Aminotransferase class V" evidence="8">
    <location>
        <begin position="282"/>
        <end position="596"/>
    </location>
</feature>
<dbReference type="InterPro" id="IPR000192">
    <property type="entry name" value="Aminotrans_V_dom"/>
</dbReference>
<dbReference type="InterPro" id="IPR020578">
    <property type="entry name" value="Aminotrans_V_PyrdxlP_BS"/>
</dbReference>
<dbReference type="InterPro" id="IPR015421">
    <property type="entry name" value="PyrdxlP-dep_Trfase_major"/>
</dbReference>
<dbReference type="PROSITE" id="PS00595">
    <property type="entry name" value="AA_TRANSFER_CLASS_5"/>
    <property type="match status" value="1"/>
</dbReference>
<dbReference type="PANTHER" id="PTHR21152">
    <property type="entry name" value="AMINOTRANSFERASE CLASS V"/>
    <property type="match status" value="1"/>
</dbReference>
<evidence type="ECO:0000259" key="8">
    <source>
        <dbReference type="Pfam" id="PF00266"/>
    </source>
</evidence>
<dbReference type="Gene3D" id="3.90.1150.10">
    <property type="entry name" value="Aspartate Aminotransferase, domain 1"/>
    <property type="match status" value="1"/>
</dbReference>
<dbReference type="Gene3D" id="3.40.640.10">
    <property type="entry name" value="Type I PLP-dependent aspartate aminotransferase-like (Major domain)"/>
    <property type="match status" value="1"/>
</dbReference>
<evidence type="ECO:0000313" key="9">
    <source>
        <dbReference type="EMBL" id="KAF2262255.1"/>
    </source>
</evidence>
<sequence>MREGAGDTEARFPDSLLAIALPAIATADYTPIWRGITGHVAGGASVGSSRLRSPTACGDTSGPIRGPCEFSLTRKTEKLAGLTSLTNGQTHVRDLTTAKGTTSTRAAADYLANLPANSTRGHSRTLNSQFWQSGPNVCPVNTRAFPLHANETGARTAPNTGKLATPRRLLTSLNSRSFYPSFVNLASSRATSRLNLFSKHLESKPFLELNTPFSTERSAHLEDEQGHIIRQEKKEETVKEKEKVPERVEKELPVKMSSQPPHPALMIPGPIEFDDAVLQSMSHYSESHVGQPFVNTFSEVLTSLRKLFQTSDPASQPFVISGSGTLGWDQVAANLVEPGDEALVLHTGYFADSFTDCLETYGVKATQLKAPIGDRPQLDDVEKALKEKEYKIITVTHVDTSTGVLSEIKALSELVHRVSPETLVVVDGVCSVGCEEIRFDDWKLDVVLTASQKAIGCPAGLSIMMVSGRAIERFKARKTRPTSYFGSWKNWLPIMQNYEAKKASYFATPSPQLVHALHTSLTQILSQPLDQRFADHKAASQKIKKAITDFGLKQLASKPENQANGMTAIYLPDGISPPDVLPSLTKKGVVFAGGLHKEIASKYVRFGHMGVSVTDPARTDIDKAIESLKESLVEVGYKA</sequence>
<keyword evidence="6" id="KW-0663">Pyridoxal phosphate</keyword>
<organism evidence="9 10">
    <name type="scientific">Lojkania enalia</name>
    <dbReference type="NCBI Taxonomy" id="147567"/>
    <lineage>
        <taxon>Eukaryota</taxon>
        <taxon>Fungi</taxon>
        <taxon>Dikarya</taxon>
        <taxon>Ascomycota</taxon>
        <taxon>Pezizomycotina</taxon>
        <taxon>Dothideomycetes</taxon>
        <taxon>Pleosporomycetidae</taxon>
        <taxon>Pleosporales</taxon>
        <taxon>Pleosporales incertae sedis</taxon>
        <taxon>Lojkania</taxon>
    </lineage>
</organism>
<name>A0A9P4K919_9PLEO</name>
<reference evidence="10" key="1">
    <citation type="journal article" date="2020" name="Stud. Mycol.">
        <title>101 Dothideomycetes genomes: A test case for predicting lifestyles and emergence of pathogens.</title>
        <authorList>
            <person name="Haridas S."/>
            <person name="Albert R."/>
            <person name="Binder M."/>
            <person name="Bloem J."/>
            <person name="LaButti K."/>
            <person name="Salamov A."/>
            <person name="Andreopoulos B."/>
            <person name="Baker S."/>
            <person name="Barry K."/>
            <person name="Bills G."/>
            <person name="Bluhm B."/>
            <person name="Cannon C."/>
            <person name="Castanera R."/>
            <person name="Culley D."/>
            <person name="Daum C."/>
            <person name="Ezra D."/>
            <person name="Gonzalez J."/>
            <person name="Henrissat B."/>
            <person name="Kuo A."/>
            <person name="Liang C."/>
            <person name="Lipzen A."/>
            <person name="Lutzoni F."/>
            <person name="Magnuson J."/>
            <person name="Mondo S."/>
            <person name="Nolan M."/>
            <person name="Ohm R."/>
            <person name="Pangilinan J."/>
            <person name="Park H.-J."/>
            <person name="Ramirez L."/>
            <person name="Alfaro M."/>
            <person name="Sun H."/>
            <person name="Tritt A."/>
            <person name="Yoshinaga Y."/>
            <person name="Zwiers L.-H."/>
            <person name="Turgeon B."/>
            <person name="Goodwin S."/>
            <person name="Spatafora J."/>
            <person name="Crous P."/>
            <person name="Grigoriev I."/>
        </authorList>
    </citation>
    <scope>NUCLEOTIDE SEQUENCE [LARGE SCALE GENOMIC DNA]</scope>
    <source>
        <strain evidence="10">CBS 304.66</strain>
    </source>
</reference>
<proteinExistence type="inferred from homology"/>